<name>A0ABS0AZ51_9BACT</name>
<evidence type="ECO:0008006" key="3">
    <source>
        <dbReference type="Google" id="ProtNLM"/>
    </source>
</evidence>
<gene>
    <name evidence="1" type="ORF">NEPTK9_000913</name>
</gene>
<keyword evidence="2" id="KW-1185">Reference proteome</keyword>
<dbReference type="EMBL" id="JAAEJV010000020">
    <property type="protein sequence ID" value="MBF5059401.1"/>
    <property type="molecule type" value="Genomic_DNA"/>
</dbReference>
<comment type="caution">
    <text evidence="1">The sequence shown here is derived from an EMBL/GenBank/DDBJ whole genome shotgun (WGS) entry which is preliminary data.</text>
</comment>
<reference evidence="1 2" key="1">
    <citation type="submission" date="2020-01" db="EMBL/GenBank/DDBJ databases">
        <title>Draft genome sequence of Cand. Neptunochlamydia vexilliferae K9.</title>
        <authorList>
            <person name="Schulz F."/>
            <person name="Koestlbacher S."/>
            <person name="Wascher F."/>
            <person name="Pizzetti I."/>
            <person name="Horn M."/>
        </authorList>
    </citation>
    <scope>NUCLEOTIDE SEQUENCE [LARGE SCALE GENOMIC DNA]</scope>
    <source>
        <strain evidence="1 2">K9</strain>
    </source>
</reference>
<evidence type="ECO:0000313" key="2">
    <source>
        <dbReference type="Proteomes" id="UP001194714"/>
    </source>
</evidence>
<sequence length="381" mass="44517">MVMKGNFEENVYALVEEVMQFQYQISSVDRIWDILFPDKKNKYHHIRIMKSYGTFYLFHIDGELCNLEIEQNKCVRAGSSFGFSSYDDGSEDPAKVWNHLITSAREWLKFTKRDWIKAAKAVYEAYPLNRRYGIVPSSLVKASLSDIYHIDKELGKAKTKKFIRLFEEGYFRDRDLTIREDMTVNDYFEYCKIAYIAGKRKEDHIDKSMTGRKMYECYADGRDEGLLEIDPNSKTEFADWIDGKHPKKDRGGHPWEIKRGGNTTHIDLSVSRPYYRDEGFTVCVVGASIGRLKEAICMFLGIHQAGLPITISDAEGVYKRLLARDNFGIVPCHDSLHRANQHFHEHEDVHDVLYFDDLGRYKRRIKPFIIWEPLPILRPVK</sequence>
<accession>A0ABS0AZ51</accession>
<proteinExistence type="predicted"/>
<dbReference type="Proteomes" id="UP001194714">
    <property type="component" value="Unassembled WGS sequence"/>
</dbReference>
<evidence type="ECO:0000313" key="1">
    <source>
        <dbReference type="EMBL" id="MBF5059401.1"/>
    </source>
</evidence>
<organism evidence="1 2">
    <name type="scientific">Candidatus Neptunichlamydia vexilliferae</name>
    <dbReference type="NCBI Taxonomy" id="1651774"/>
    <lineage>
        <taxon>Bacteria</taxon>
        <taxon>Pseudomonadati</taxon>
        <taxon>Chlamydiota</taxon>
        <taxon>Chlamydiia</taxon>
        <taxon>Parachlamydiales</taxon>
        <taxon>Simkaniaceae</taxon>
        <taxon>Candidatus Neptunichlamydia</taxon>
    </lineage>
</organism>
<protein>
    <recommendedName>
        <fullName evidence="3">Integrase catalytic domain-containing protein</fullName>
    </recommendedName>
</protein>